<feature type="domain" description="CusB-like beta-barrel" evidence="5">
    <location>
        <begin position="227"/>
        <end position="299"/>
    </location>
</feature>
<dbReference type="EMBL" id="JABBNU010000014">
    <property type="protein sequence ID" value="NMM50569.1"/>
    <property type="molecule type" value="Genomic_DNA"/>
</dbReference>
<comment type="caution">
    <text evidence="7">The sequence shown here is derived from an EMBL/GenBank/DDBJ whole genome shotgun (WGS) entry which is preliminary data.</text>
</comment>
<evidence type="ECO:0000259" key="5">
    <source>
        <dbReference type="Pfam" id="PF25954"/>
    </source>
</evidence>
<dbReference type="Gene3D" id="1.20.1600.10">
    <property type="entry name" value="Outer membrane efflux proteins (OEP)"/>
    <property type="match status" value="1"/>
</dbReference>
<evidence type="ECO:0000313" key="7">
    <source>
        <dbReference type="EMBL" id="NMM50569.1"/>
    </source>
</evidence>
<dbReference type="PANTHER" id="PTHR30469">
    <property type="entry name" value="MULTIDRUG RESISTANCE PROTEIN MDTA"/>
    <property type="match status" value="1"/>
</dbReference>
<dbReference type="InterPro" id="IPR058792">
    <property type="entry name" value="Beta-barrel_RND_2"/>
</dbReference>
<feature type="coiled-coil region" evidence="2">
    <location>
        <begin position="165"/>
        <end position="192"/>
    </location>
</feature>
<sequence length="379" mass="41865">MKNKVIILLTLASVIAFTSCEKDLEAKKEELKALKKEASELQGKITSLESEIVKEDPEFGVKKVNKIPVSVEKIVKKPFANYIEINGSVSTDKNITLASQANGQIEKVYVSEGDKVSKGQTLVVLDTDILRNNINEAESSYNLAKTMYEKRKKLYDQGVGSEVDYLNAKTQKETLENRIASLKSQLSNSIVRAPFSGKIDGVMAKEGEVAMPGMPMVRIVSLNDLKIEADVSEKYIGSFHRGDSVEVFFPALGENYKTVVSAVGDVINQANRTFSLQVRVPKNNDLLKPNLMATIRLADYKNEEAFVIPDKVVLQDSRGFYVYQTVKSEEGLKAEKKYIKIGETFDGKAEISEGLEEGASVIVTGYRDVAEGTIVEIAK</sequence>
<dbReference type="PROSITE" id="PS51257">
    <property type="entry name" value="PROKAR_LIPOPROTEIN"/>
    <property type="match status" value="1"/>
</dbReference>
<feature type="coiled-coil region" evidence="2">
    <location>
        <begin position="17"/>
        <end position="51"/>
    </location>
</feature>
<evidence type="ECO:0000259" key="4">
    <source>
        <dbReference type="Pfam" id="PF25893"/>
    </source>
</evidence>
<evidence type="ECO:0000259" key="3">
    <source>
        <dbReference type="Pfam" id="PF00364"/>
    </source>
</evidence>
<name>A0A848J862_9BACT</name>
<dbReference type="Pfam" id="PF25893">
    <property type="entry name" value="HH_CzcB"/>
    <property type="match status" value="1"/>
</dbReference>
<organism evidence="7 8">
    <name type="scientific">Marinigracilibium pacificum</name>
    <dbReference type="NCBI Taxonomy" id="2729599"/>
    <lineage>
        <taxon>Bacteria</taxon>
        <taxon>Pseudomonadati</taxon>
        <taxon>Bacteroidota</taxon>
        <taxon>Cytophagia</taxon>
        <taxon>Cytophagales</taxon>
        <taxon>Flammeovirgaceae</taxon>
        <taxon>Marinigracilibium</taxon>
    </lineage>
</organism>
<dbReference type="PANTHER" id="PTHR30469:SF15">
    <property type="entry name" value="HLYD FAMILY OF SECRETION PROTEINS"/>
    <property type="match status" value="1"/>
</dbReference>
<dbReference type="Gene3D" id="2.40.50.100">
    <property type="match status" value="1"/>
</dbReference>
<dbReference type="Pfam" id="PF25989">
    <property type="entry name" value="YknX_C"/>
    <property type="match status" value="1"/>
</dbReference>
<dbReference type="Gene3D" id="2.40.420.20">
    <property type="match status" value="1"/>
</dbReference>
<evidence type="ECO:0000256" key="2">
    <source>
        <dbReference type="SAM" id="Coils"/>
    </source>
</evidence>
<dbReference type="InterPro" id="IPR000089">
    <property type="entry name" value="Biotin_lipoyl"/>
</dbReference>
<dbReference type="InterPro" id="IPR058648">
    <property type="entry name" value="HH_CzcB-like"/>
</dbReference>
<dbReference type="NCBIfam" id="TIGR01730">
    <property type="entry name" value="RND_mfp"/>
    <property type="match status" value="1"/>
</dbReference>
<dbReference type="Pfam" id="PF25954">
    <property type="entry name" value="Beta-barrel_RND_2"/>
    <property type="match status" value="1"/>
</dbReference>
<feature type="domain" description="Lipoyl-binding" evidence="3">
    <location>
        <begin position="90"/>
        <end position="125"/>
    </location>
</feature>
<dbReference type="Proteomes" id="UP000559010">
    <property type="component" value="Unassembled WGS sequence"/>
</dbReference>
<keyword evidence="2" id="KW-0175">Coiled coil</keyword>
<gene>
    <name evidence="7" type="ORF">HH304_19320</name>
</gene>
<dbReference type="RefSeq" id="WP_169684933.1">
    <property type="nucleotide sequence ID" value="NZ_JABBNU010000014.1"/>
</dbReference>
<evidence type="ECO:0000259" key="6">
    <source>
        <dbReference type="Pfam" id="PF25989"/>
    </source>
</evidence>
<evidence type="ECO:0000256" key="1">
    <source>
        <dbReference type="ARBA" id="ARBA00009477"/>
    </source>
</evidence>
<dbReference type="InterPro" id="IPR006143">
    <property type="entry name" value="RND_pump_MFP"/>
</dbReference>
<evidence type="ECO:0000313" key="8">
    <source>
        <dbReference type="Proteomes" id="UP000559010"/>
    </source>
</evidence>
<dbReference type="SUPFAM" id="SSF111369">
    <property type="entry name" value="HlyD-like secretion proteins"/>
    <property type="match status" value="1"/>
</dbReference>
<reference evidence="7 8" key="1">
    <citation type="submission" date="2020-04" db="EMBL/GenBank/DDBJ databases">
        <title>Flammeovirgaceae bacterium KN852 isolated from deep sea.</title>
        <authorList>
            <person name="Zhang D.-C."/>
        </authorList>
    </citation>
    <scope>NUCLEOTIDE SEQUENCE [LARGE SCALE GENOMIC DNA]</scope>
    <source>
        <strain evidence="7 8">KN852</strain>
    </source>
</reference>
<feature type="domain" description="YknX-like C-terminal permuted SH3-like" evidence="6">
    <location>
        <begin position="306"/>
        <end position="376"/>
    </location>
</feature>
<dbReference type="Gene3D" id="2.40.30.170">
    <property type="match status" value="1"/>
</dbReference>
<comment type="similarity">
    <text evidence="1">Belongs to the membrane fusion protein (MFP) (TC 8.A.1) family.</text>
</comment>
<dbReference type="Pfam" id="PF00364">
    <property type="entry name" value="Biotin_lipoyl"/>
    <property type="match status" value="1"/>
</dbReference>
<dbReference type="GO" id="GO:0015562">
    <property type="term" value="F:efflux transmembrane transporter activity"/>
    <property type="evidence" value="ECO:0007669"/>
    <property type="project" value="InterPro"/>
</dbReference>
<dbReference type="GO" id="GO:1990281">
    <property type="term" value="C:efflux pump complex"/>
    <property type="evidence" value="ECO:0007669"/>
    <property type="project" value="TreeGrafter"/>
</dbReference>
<protein>
    <submittedName>
        <fullName evidence="7">Efflux RND transporter periplasmic adaptor subunit</fullName>
    </submittedName>
</protein>
<proteinExistence type="inferred from homology"/>
<feature type="domain" description="CzcB-like alpha-helical hairpin" evidence="4">
    <location>
        <begin position="131"/>
        <end position="187"/>
    </location>
</feature>
<keyword evidence="8" id="KW-1185">Reference proteome</keyword>
<dbReference type="AlphaFoldDB" id="A0A848J862"/>
<accession>A0A848J862</accession>
<dbReference type="InterPro" id="IPR058637">
    <property type="entry name" value="YknX-like_C"/>
</dbReference>